<dbReference type="Proteomes" id="UP000239549">
    <property type="component" value="Unassembled WGS sequence"/>
</dbReference>
<proteinExistence type="predicted"/>
<protein>
    <submittedName>
        <fullName evidence="1">Phd antitoxin</fullName>
    </submittedName>
</protein>
<dbReference type="AlphaFoldDB" id="A0A2L2XGY4"/>
<comment type="caution">
    <text evidence="1">The sequence shown here is derived from an EMBL/GenBank/DDBJ whole genome shotgun (WGS) entry which is preliminary data.</text>
</comment>
<reference evidence="2" key="1">
    <citation type="submission" date="2018-02" db="EMBL/GenBank/DDBJ databases">
        <title>Genome sequence of Desulfocucumis palustris strain NAW-5.</title>
        <authorList>
            <person name="Watanabe M."/>
            <person name="Kojima H."/>
            <person name="Fukui M."/>
        </authorList>
    </citation>
    <scope>NUCLEOTIDE SEQUENCE [LARGE SCALE GENOMIC DNA]</scope>
    <source>
        <strain evidence="2">NAW-5</strain>
    </source>
</reference>
<accession>A0A2L2XGY4</accession>
<name>A0A2L2XGY4_9FIRM</name>
<gene>
    <name evidence="1" type="ORF">DCCM_2238</name>
</gene>
<keyword evidence="2" id="KW-1185">Reference proteome</keyword>
<organism evidence="1 2">
    <name type="scientific">Desulfocucumis palustris</name>
    <dbReference type="NCBI Taxonomy" id="1898651"/>
    <lineage>
        <taxon>Bacteria</taxon>
        <taxon>Bacillati</taxon>
        <taxon>Bacillota</taxon>
        <taxon>Clostridia</taxon>
        <taxon>Eubacteriales</taxon>
        <taxon>Desulfocucumaceae</taxon>
        <taxon>Desulfocucumis</taxon>
    </lineage>
</organism>
<sequence length="46" mass="5552">MKNNKPRYIIIDFEDYESQKTEEQMLDKIAGEILEKNFNAFKRLAE</sequence>
<evidence type="ECO:0000313" key="1">
    <source>
        <dbReference type="EMBL" id="GBF33141.1"/>
    </source>
</evidence>
<evidence type="ECO:0000313" key="2">
    <source>
        <dbReference type="Proteomes" id="UP000239549"/>
    </source>
</evidence>
<dbReference type="EMBL" id="BFAV01000073">
    <property type="protein sequence ID" value="GBF33141.1"/>
    <property type="molecule type" value="Genomic_DNA"/>
</dbReference>